<evidence type="ECO:0000256" key="2">
    <source>
        <dbReference type="ARBA" id="ARBA00001966"/>
    </source>
</evidence>
<comment type="cofactor">
    <cofactor evidence="2">
        <name>[4Fe-4S] cluster</name>
        <dbReference type="ChEBI" id="CHEBI:49883"/>
    </cofactor>
</comment>
<dbReference type="SUPFAM" id="SSF48150">
    <property type="entry name" value="DNA-glycosylase"/>
    <property type="match status" value="1"/>
</dbReference>
<evidence type="ECO:0000256" key="1">
    <source>
        <dbReference type="ARBA" id="ARBA00000843"/>
    </source>
</evidence>
<evidence type="ECO:0000256" key="12">
    <source>
        <dbReference type="HAMAP-Rule" id="MF_00095"/>
    </source>
</evidence>
<organism evidence="14 15">
    <name type="scientific">Aequitasia blattaphilus</name>
    <dbReference type="NCBI Taxonomy" id="2949332"/>
    <lineage>
        <taxon>Bacteria</taxon>
        <taxon>Bacillati</taxon>
        <taxon>Bacillota</taxon>
        <taxon>Clostridia</taxon>
        <taxon>Lachnospirales</taxon>
        <taxon>Lachnospiraceae</taxon>
        <taxon>Aequitasia</taxon>
    </lineage>
</organism>
<dbReference type="NCBIfam" id="TIGR01084">
    <property type="entry name" value="mutY"/>
    <property type="match status" value="1"/>
</dbReference>
<dbReference type="Gene3D" id="2.40.50.580">
    <property type="match status" value="1"/>
</dbReference>
<evidence type="ECO:0000256" key="9">
    <source>
        <dbReference type="ARBA" id="ARBA00023014"/>
    </source>
</evidence>
<dbReference type="Gene3D" id="1.10.340.30">
    <property type="entry name" value="Hypothetical protein, domain 2"/>
    <property type="match status" value="1"/>
</dbReference>
<dbReference type="Pfam" id="PF00730">
    <property type="entry name" value="HhH-GPD"/>
    <property type="match status" value="1"/>
</dbReference>
<evidence type="ECO:0000256" key="8">
    <source>
        <dbReference type="ARBA" id="ARBA00023004"/>
    </source>
</evidence>
<keyword evidence="8" id="KW-0408">Iron</keyword>
<evidence type="ECO:0000256" key="3">
    <source>
        <dbReference type="ARBA" id="ARBA00008343"/>
    </source>
</evidence>
<keyword evidence="7" id="KW-0378">Hydrolase</keyword>
<comment type="catalytic activity">
    <reaction evidence="1">
        <text>Hydrolyzes free adenine bases from 7,8-dihydro-8-oxoguanine:adenine mismatched double-stranded DNA, leaving an apurinic site.</text>
        <dbReference type="EC" id="3.2.2.31"/>
    </reaction>
</comment>
<evidence type="ECO:0000256" key="5">
    <source>
        <dbReference type="ARBA" id="ARBA00022723"/>
    </source>
</evidence>
<dbReference type="InterPro" id="IPR040452">
    <property type="entry name" value="SfsA_C"/>
</dbReference>
<dbReference type="Gene3D" id="3.90.79.10">
    <property type="entry name" value="Nucleoside Triphosphate Pyrophosphohydrolase"/>
    <property type="match status" value="1"/>
</dbReference>
<dbReference type="PANTHER" id="PTHR42944:SF1">
    <property type="entry name" value="ADENINE DNA GLYCOSYLASE"/>
    <property type="match status" value="1"/>
</dbReference>
<evidence type="ECO:0000256" key="11">
    <source>
        <dbReference type="ARBA" id="ARBA00023295"/>
    </source>
</evidence>
<dbReference type="InterPro" id="IPR023170">
    <property type="entry name" value="HhH_base_excis_C"/>
</dbReference>
<keyword evidence="5" id="KW-0479">Metal-binding</keyword>
<keyword evidence="11" id="KW-0326">Glycosidase</keyword>
<dbReference type="InterPro" id="IPR000445">
    <property type="entry name" value="HhH_motif"/>
</dbReference>
<dbReference type="NCBIfam" id="TIGR00230">
    <property type="entry name" value="sfsA"/>
    <property type="match status" value="1"/>
</dbReference>
<evidence type="ECO:0000256" key="4">
    <source>
        <dbReference type="ARBA" id="ARBA00022485"/>
    </source>
</evidence>
<dbReference type="Pfam" id="PF14815">
    <property type="entry name" value="NUDIX_4"/>
    <property type="match status" value="1"/>
</dbReference>
<dbReference type="Pfam" id="PF17746">
    <property type="entry name" value="SfsA_N"/>
    <property type="match status" value="1"/>
</dbReference>
<gene>
    <name evidence="14" type="primary">mutY</name>
    <name evidence="12" type="synonym">sfsA</name>
    <name evidence="14" type="ORF">NK125_12715</name>
</gene>
<dbReference type="RefSeq" id="WP_262067039.1">
    <property type="nucleotide sequence ID" value="NZ_JAMXOD010000021.1"/>
</dbReference>
<keyword evidence="4" id="KW-0004">4Fe-4S</keyword>
<dbReference type="InterPro" id="IPR029119">
    <property type="entry name" value="MutY_C"/>
</dbReference>
<feature type="domain" description="HhH-GPD" evidence="13">
    <location>
        <begin position="266"/>
        <end position="417"/>
    </location>
</feature>
<evidence type="ECO:0000259" key="13">
    <source>
        <dbReference type="SMART" id="SM00478"/>
    </source>
</evidence>
<dbReference type="InterPro" id="IPR003265">
    <property type="entry name" value="HhH-GPD_domain"/>
</dbReference>
<dbReference type="Pfam" id="PF03749">
    <property type="entry name" value="SfsA"/>
    <property type="match status" value="1"/>
</dbReference>
<dbReference type="HAMAP" id="MF_00095">
    <property type="entry name" value="SfsA"/>
    <property type="match status" value="1"/>
</dbReference>
<dbReference type="EMBL" id="JAMZFW010000021">
    <property type="protein sequence ID" value="MCP1103266.1"/>
    <property type="molecule type" value="Genomic_DNA"/>
</dbReference>
<evidence type="ECO:0000256" key="6">
    <source>
        <dbReference type="ARBA" id="ARBA00022763"/>
    </source>
</evidence>
<dbReference type="SMART" id="SM00478">
    <property type="entry name" value="ENDO3c"/>
    <property type="match status" value="1"/>
</dbReference>
<proteinExistence type="inferred from homology"/>
<dbReference type="SUPFAM" id="SSF55811">
    <property type="entry name" value="Nudix"/>
    <property type="match status" value="1"/>
</dbReference>
<keyword evidence="9" id="KW-0411">Iron-sulfur</keyword>
<keyword evidence="15" id="KW-1185">Reference proteome</keyword>
<dbReference type="Gene3D" id="3.40.1350.60">
    <property type="match status" value="1"/>
</dbReference>
<evidence type="ECO:0000256" key="10">
    <source>
        <dbReference type="ARBA" id="ARBA00023204"/>
    </source>
</evidence>
<comment type="caution">
    <text evidence="14">The sequence shown here is derived from an EMBL/GenBank/DDBJ whole genome shotgun (WGS) entry which is preliminary data.</text>
</comment>
<evidence type="ECO:0000313" key="15">
    <source>
        <dbReference type="Proteomes" id="UP001523566"/>
    </source>
</evidence>
<comment type="similarity">
    <text evidence="12">Belongs to the SfsA family.</text>
</comment>
<dbReference type="PANTHER" id="PTHR42944">
    <property type="entry name" value="ADENINE DNA GLYCOSYLASE"/>
    <property type="match status" value="1"/>
</dbReference>
<evidence type="ECO:0000313" key="14">
    <source>
        <dbReference type="EMBL" id="MCP1103266.1"/>
    </source>
</evidence>
<dbReference type="Proteomes" id="UP001523566">
    <property type="component" value="Unassembled WGS sequence"/>
</dbReference>
<protein>
    <recommendedName>
        <fullName evidence="12">Sugar fermentation stimulation protein homolog</fullName>
    </recommendedName>
</protein>
<evidence type="ECO:0000256" key="7">
    <source>
        <dbReference type="ARBA" id="ARBA00022801"/>
    </source>
</evidence>
<dbReference type="InterPro" id="IPR044298">
    <property type="entry name" value="MIG/MutY"/>
</dbReference>
<keyword evidence="10" id="KW-0234">DNA repair</keyword>
<dbReference type="CDD" id="cd03431">
    <property type="entry name" value="NUDIX_DNA_Glycosylase_C-MutY"/>
    <property type="match status" value="1"/>
</dbReference>
<dbReference type="InterPro" id="IPR041465">
    <property type="entry name" value="SfsA_N"/>
</dbReference>
<dbReference type="InterPro" id="IPR015797">
    <property type="entry name" value="NUDIX_hydrolase-like_dom_sf"/>
</dbReference>
<dbReference type="InterPro" id="IPR005760">
    <property type="entry name" value="A/G_AdeGlyc_MutY"/>
</dbReference>
<dbReference type="CDD" id="cd00056">
    <property type="entry name" value="ENDO3c"/>
    <property type="match status" value="1"/>
</dbReference>
<keyword evidence="6" id="KW-0227">DNA damage</keyword>
<dbReference type="Gene3D" id="1.10.1670.10">
    <property type="entry name" value="Helix-hairpin-Helix base-excision DNA repair enzymes (C-terminal)"/>
    <property type="match status" value="1"/>
</dbReference>
<accession>A0ABT1EEK2</accession>
<dbReference type="CDD" id="cd22359">
    <property type="entry name" value="SfsA-like_bacterial"/>
    <property type="match status" value="1"/>
</dbReference>
<comment type="similarity">
    <text evidence="3">Belongs to the Nth/MutY family.</text>
</comment>
<sequence>MKYREIITGIFIKRINRFIAHVYIGGKEEVVHVKNTGRCKELLIEGVEVFLEPSQNPNRKTKWDLIAVQKGKRLINMDSQAPNQVVKEWISEGGLFKDVTLLKPEYTYGSSRFDFYLETKSQKVLIEVKGVTLERDSVVLFPDAPSIRAVKHVQELARASKQGYETYVILVIQMQGVSYFVPNYDTHREFAEGLKEAAKEGVHVLAYDCRVERDSLQINQSVKVVLEEQALYEMPGKLIPWYRKNKRDLPWRKDPTPYHIWISEIMLQQTRVEVVKAYYKRFLEKLPTIESLAEAKEEELLKLWEGLGYYSRVRNMQKASLQILREYQGEFPHDYKELQKLKGVGSYTAGAIASLAFHLPYPAVDGNVLRVLSRVLMLEDEINMPATKKKMEELLKPVVPQNAASDFNQGLIELGAIVCLPNGEPKCQECPLNTLCKAYIRDEISSYPKKGKKEKRKIELKTIFMIRDGERIAIRKRPKTGLLAGLYEYPNVEEHLTESEVLEFLKKKSFAPLHLKKLPESKHVFSHIEWQMIGYDVRVDSLADYRGEDYIFVLPEEIDEKYAFPTAFKKYLRCD</sequence>
<name>A0ABT1EEK2_9FIRM</name>
<dbReference type="InterPro" id="IPR011257">
    <property type="entry name" value="DNA_glycosylase"/>
</dbReference>
<dbReference type="Pfam" id="PF00633">
    <property type="entry name" value="HHH"/>
    <property type="match status" value="1"/>
</dbReference>
<dbReference type="InterPro" id="IPR005224">
    <property type="entry name" value="SfsA"/>
</dbReference>
<reference evidence="14 15" key="1">
    <citation type="journal article" date="2022" name="Genome Biol. Evol.">
        <title>Host diet, physiology and behaviors set the stage for Lachnospiraceae cladogenesis.</title>
        <authorList>
            <person name="Vera-Ponce De Leon A."/>
            <person name="Schneider M."/>
            <person name="Jahnes B.C."/>
            <person name="Sadowski V."/>
            <person name="Camuy-Velez L.A."/>
            <person name="Duan J."/>
            <person name="Sabree Z.L."/>
        </authorList>
    </citation>
    <scope>NUCLEOTIDE SEQUENCE [LARGE SCALE GENOMIC DNA]</scope>
    <source>
        <strain evidence="14 15">PAL113</strain>
    </source>
</reference>